<feature type="signal peptide" evidence="1">
    <location>
        <begin position="1"/>
        <end position="21"/>
    </location>
</feature>
<keyword evidence="1" id="KW-0732">Signal</keyword>
<dbReference type="EMBL" id="VSWC01000054">
    <property type="protein sequence ID" value="KAA1099633.1"/>
    <property type="molecule type" value="Genomic_DNA"/>
</dbReference>
<accession>A0A5B0P483</accession>
<evidence type="ECO:0000313" key="3">
    <source>
        <dbReference type="EMBL" id="KAA1099633.1"/>
    </source>
</evidence>
<comment type="caution">
    <text evidence="2">The sequence shown here is derived from an EMBL/GenBank/DDBJ whole genome shotgun (WGS) entry which is preliminary data.</text>
</comment>
<proteinExistence type="predicted"/>
<evidence type="ECO:0000256" key="1">
    <source>
        <dbReference type="SAM" id="SignalP"/>
    </source>
</evidence>
<gene>
    <name evidence="3" type="ORF">PGT21_015643</name>
    <name evidence="2" type="ORF">PGTUg99_017773</name>
</gene>
<organism evidence="2 5">
    <name type="scientific">Puccinia graminis f. sp. tritici</name>
    <dbReference type="NCBI Taxonomy" id="56615"/>
    <lineage>
        <taxon>Eukaryota</taxon>
        <taxon>Fungi</taxon>
        <taxon>Dikarya</taxon>
        <taxon>Basidiomycota</taxon>
        <taxon>Pucciniomycotina</taxon>
        <taxon>Pucciniomycetes</taxon>
        <taxon>Pucciniales</taxon>
        <taxon>Pucciniaceae</taxon>
        <taxon>Puccinia</taxon>
    </lineage>
</organism>
<name>A0A5B0P483_PUCGR</name>
<sequence length="94" mass="10433">MTSINFFVVLLLSAITLEVWSFQCNNAFYPFGVCARIGEPSYDLIADAPKDSNKPGDLICYPLSPFCCNKNATQISTKAKIRATKFPDFCQKSP</sequence>
<evidence type="ECO:0000313" key="5">
    <source>
        <dbReference type="Proteomes" id="UP000325313"/>
    </source>
</evidence>
<dbReference type="AlphaFoldDB" id="A0A5B0P483"/>
<dbReference type="Proteomes" id="UP000325313">
    <property type="component" value="Unassembled WGS sequence"/>
</dbReference>
<feature type="chain" id="PRO_5036137636" evidence="1">
    <location>
        <begin position="22"/>
        <end position="94"/>
    </location>
</feature>
<evidence type="ECO:0000313" key="4">
    <source>
        <dbReference type="Proteomes" id="UP000324748"/>
    </source>
</evidence>
<protein>
    <submittedName>
        <fullName evidence="2">Uncharacterized protein</fullName>
    </submittedName>
</protein>
<dbReference type="EMBL" id="VDEP01000372">
    <property type="protein sequence ID" value="KAA1095300.1"/>
    <property type="molecule type" value="Genomic_DNA"/>
</dbReference>
<evidence type="ECO:0000313" key="2">
    <source>
        <dbReference type="EMBL" id="KAA1095300.1"/>
    </source>
</evidence>
<reference evidence="4 5" key="1">
    <citation type="submission" date="2019-05" db="EMBL/GenBank/DDBJ databases">
        <title>Emergence of the Ug99 lineage of the wheat stem rust pathogen through somatic hybridization.</title>
        <authorList>
            <person name="Li F."/>
            <person name="Upadhyaya N.M."/>
            <person name="Sperschneider J."/>
            <person name="Matny O."/>
            <person name="Nguyen-Phuc H."/>
            <person name="Mago R."/>
            <person name="Raley C."/>
            <person name="Miller M.E."/>
            <person name="Silverstein K.A.T."/>
            <person name="Henningsen E."/>
            <person name="Hirsch C.D."/>
            <person name="Visser B."/>
            <person name="Pretorius Z.A."/>
            <person name="Steffenson B.J."/>
            <person name="Schwessinger B."/>
            <person name="Dodds P.N."/>
            <person name="Figueroa M."/>
        </authorList>
    </citation>
    <scope>NUCLEOTIDE SEQUENCE [LARGE SCALE GENOMIC DNA]</scope>
    <source>
        <strain evidence="3">21-0</strain>
        <strain evidence="2 5">Ug99</strain>
    </source>
</reference>
<dbReference type="Proteomes" id="UP000324748">
    <property type="component" value="Unassembled WGS sequence"/>
</dbReference>
<keyword evidence="4" id="KW-1185">Reference proteome</keyword>